<dbReference type="Proteomes" id="UP001629230">
    <property type="component" value="Unassembled WGS sequence"/>
</dbReference>
<keyword evidence="4" id="KW-1134">Transmembrane beta strand</keyword>
<comment type="subunit">
    <text evidence="2">Homotrimer.</text>
</comment>
<dbReference type="CDD" id="cd00342">
    <property type="entry name" value="gram_neg_porins"/>
    <property type="match status" value="1"/>
</dbReference>
<evidence type="ECO:0000256" key="7">
    <source>
        <dbReference type="ARBA" id="ARBA00023065"/>
    </source>
</evidence>
<keyword evidence="6 11" id="KW-0732">Signal</keyword>
<evidence type="ECO:0000256" key="1">
    <source>
        <dbReference type="ARBA" id="ARBA00004571"/>
    </source>
</evidence>
<dbReference type="InterPro" id="IPR001702">
    <property type="entry name" value="Porin_Gram-ve"/>
</dbReference>
<feature type="domain" description="Porin" evidence="12">
    <location>
        <begin position="10"/>
        <end position="355"/>
    </location>
</feature>
<evidence type="ECO:0000256" key="10">
    <source>
        <dbReference type="ARBA" id="ARBA00023237"/>
    </source>
</evidence>
<keyword evidence="14" id="KW-1185">Reference proteome</keyword>
<evidence type="ECO:0000256" key="2">
    <source>
        <dbReference type="ARBA" id="ARBA00011233"/>
    </source>
</evidence>
<feature type="signal peptide" evidence="11">
    <location>
        <begin position="1"/>
        <end position="22"/>
    </location>
</feature>
<evidence type="ECO:0000256" key="8">
    <source>
        <dbReference type="ARBA" id="ARBA00023114"/>
    </source>
</evidence>
<evidence type="ECO:0000256" key="6">
    <source>
        <dbReference type="ARBA" id="ARBA00022729"/>
    </source>
</evidence>
<evidence type="ECO:0000256" key="5">
    <source>
        <dbReference type="ARBA" id="ARBA00022692"/>
    </source>
</evidence>
<name>A0ABW9AKR8_9BURK</name>
<evidence type="ECO:0000313" key="14">
    <source>
        <dbReference type="Proteomes" id="UP001629230"/>
    </source>
</evidence>
<dbReference type="PRINTS" id="PR00182">
    <property type="entry name" value="ECOLNEIPORIN"/>
</dbReference>
<dbReference type="Gene3D" id="2.40.160.10">
    <property type="entry name" value="Porin"/>
    <property type="match status" value="1"/>
</dbReference>
<evidence type="ECO:0000259" key="12">
    <source>
        <dbReference type="Pfam" id="PF13609"/>
    </source>
</evidence>
<feature type="chain" id="PRO_5045302176" evidence="11">
    <location>
        <begin position="23"/>
        <end position="392"/>
    </location>
</feature>
<evidence type="ECO:0000313" key="13">
    <source>
        <dbReference type="EMBL" id="MFM0001200.1"/>
    </source>
</evidence>
<dbReference type="EMBL" id="JAQQEZ010000005">
    <property type="protein sequence ID" value="MFM0001200.1"/>
    <property type="molecule type" value="Genomic_DNA"/>
</dbReference>
<keyword evidence="7" id="KW-0406">Ion transport</keyword>
<dbReference type="Pfam" id="PF13609">
    <property type="entry name" value="Porin_4"/>
    <property type="match status" value="1"/>
</dbReference>
<dbReference type="InterPro" id="IPR002299">
    <property type="entry name" value="Porin_Neis"/>
</dbReference>
<evidence type="ECO:0000256" key="9">
    <source>
        <dbReference type="ARBA" id="ARBA00023136"/>
    </source>
</evidence>
<comment type="subcellular location">
    <subcellularLocation>
        <location evidence="1">Cell outer membrane</location>
        <topology evidence="1">Multi-pass membrane protein</topology>
    </subcellularLocation>
</comment>
<proteinExistence type="predicted"/>
<sequence>MKMMSTAGLLAIIAATAPSAFAQSSLTLYGMIDEGPEYNSNAGGKHLYNLTTAAQGGSRWGFRGSEDLGGGLSAIFRLENGFDLGAGKLGQGGLMFGRQAYVGVASTRFGSVTLGRQYDSVVDYIGPLTVGDQWGGTIGSHPGDLDNFDNSQRTNNSVKYASANYDGITFGGLYSLGGVAGNVTQNQVWSLGAGYTNGPLALGAAYLNVRNPNVSFFGNSTTGTATPAANSITSPVYSGYASANTYQVIGAGGNYTIGAATLGATYSNTKFMGLGNTAQSGPNPRHLGGEVTFNNVELSFKYQVLASLLVGLEYDYTRGSSVNGADAAQYHQGTLGVDYFLSKRTDVYLVGVYQHASGVDSTGKPAVAAINQVTASNSNNQTVVSLGFRHKF</sequence>
<keyword evidence="3" id="KW-0813">Transport</keyword>
<gene>
    <name evidence="13" type="ORF">PQR57_09240</name>
</gene>
<dbReference type="PANTHER" id="PTHR34501">
    <property type="entry name" value="PROTEIN YDDL-RELATED"/>
    <property type="match status" value="1"/>
</dbReference>
<protein>
    <submittedName>
        <fullName evidence="13">Porin</fullName>
    </submittedName>
</protein>
<keyword evidence="9" id="KW-0472">Membrane</keyword>
<dbReference type="SUPFAM" id="SSF56935">
    <property type="entry name" value="Porins"/>
    <property type="match status" value="1"/>
</dbReference>
<evidence type="ECO:0000256" key="3">
    <source>
        <dbReference type="ARBA" id="ARBA00022448"/>
    </source>
</evidence>
<keyword evidence="8" id="KW-0626">Porin</keyword>
<dbReference type="PRINTS" id="PR00184">
    <property type="entry name" value="NEISSPPORIN"/>
</dbReference>
<keyword evidence="10" id="KW-0998">Cell outer membrane</keyword>
<dbReference type="PANTHER" id="PTHR34501:SF9">
    <property type="entry name" value="MAJOR OUTER MEMBRANE PROTEIN P.IA"/>
    <property type="match status" value="1"/>
</dbReference>
<evidence type="ECO:0000256" key="11">
    <source>
        <dbReference type="SAM" id="SignalP"/>
    </source>
</evidence>
<reference evidence="13 14" key="1">
    <citation type="journal article" date="2024" name="Chem. Sci.">
        <title>Discovery of megapolipeptins by genome mining of a Burkholderiales bacteria collection.</title>
        <authorList>
            <person name="Paulo B.S."/>
            <person name="Recchia M.J.J."/>
            <person name="Lee S."/>
            <person name="Fergusson C.H."/>
            <person name="Romanowski S.B."/>
            <person name="Hernandez A."/>
            <person name="Krull N."/>
            <person name="Liu D.Y."/>
            <person name="Cavanagh H."/>
            <person name="Bos A."/>
            <person name="Gray C.A."/>
            <person name="Murphy B.T."/>
            <person name="Linington R.G."/>
            <person name="Eustaquio A.S."/>
        </authorList>
    </citation>
    <scope>NUCLEOTIDE SEQUENCE [LARGE SCALE GENOMIC DNA]</scope>
    <source>
        <strain evidence="13 14">RL17-350-BIC-A</strain>
    </source>
</reference>
<dbReference type="InterPro" id="IPR050298">
    <property type="entry name" value="Gram-neg_bact_OMP"/>
</dbReference>
<dbReference type="InterPro" id="IPR023614">
    <property type="entry name" value="Porin_dom_sf"/>
</dbReference>
<dbReference type="InterPro" id="IPR033900">
    <property type="entry name" value="Gram_neg_porin_domain"/>
</dbReference>
<organism evidence="13 14">
    <name type="scientific">Paraburkholderia dipogonis</name>
    <dbReference type="NCBI Taxonomy" id="1211383"/>
    <lineage>
        <taxon>Bacteria</taxon>
        <taxon>Pseudomonadati</taxon>
        <taxon>Pseudomonadota</taxon>
        <taxon>Betaproteobacteria</taxon>
        <taxon>Burkholderiales</taxon>
        <taxon>Burkholderiaceae</taxon>
        <taxon>Paraburkholderia</taxon>
    </lineage>
</organism>
<keyword evidence="5" id="KW-0812">Transmembrane</keyword>
<accession>A0ABW9AKR8</accession>
<comment type="caution">
    <text evidence="13">The sequence shown here is derived from an EMBL/GenBank/DDBJ whole genome shotgun (WGS) entry which is preliminary data.</text>
</comment>
<evidence type="ECO:0000256" key="4">
    <source>
        <dbReference type="ARBA" id="ARBA00022452"/>
    </source>
</evidence>